<evidence type="ECO:0000256" key="1">
    <source>
        <dbReference type="SAM" id="Phobius"/>
    </source>
</evidence>
<evidence type="ECO:0000313" key="3">
    <source>
        <dbReference type="Proteomes" id="UP001335648"/>
    </source>
</evidence>
<reference evidence="2 3" key="1">
    <citation type="journal article" date="2023" name="Mol. Biol. Evol.">
        <title>Genomics of Secondarily Temperate Adaptation in the Only Non-Antarctic Icefish.</title>
        <authorList>
            <person name="Rivera-Colon A.G."/>
            <person name="Rayamajhi N."/>
            <person name="Minhas B.F."/>
            <person name="Madrigal G."/>
            <person name="Bilyk K.T."/>
            <person name="Yoon V."/>
            <person name="Hune M."/>
            <person name="Gregory S."/>
            <person name="Cheng C.H.C."/>
            <person name="Catchen J.M."/>
        </authorList>
    </citation>
    <scope>NUCLEOTIDE SEQUENCE [LARGE SCALE GENOMIC DNA]</scope>
    <source>
        <strain evidence="2">JC2023a</strain>
    </source>
</reference>
<comment type="caution">
    <text evidence="2">The sequence shown here is derived from an EMBL/GenBank/DDBJ whole genome shotgun (WGS) entry which is preliminary data.</text>
</comment>
<organism evidence="2 3">
    <name type="scientific">Champsocephalus esox</name>
    <name type="common">pike icefish</name>
    <dbReference type="NCBI Taxonomy" id="159716"/>
    <lineage>
        <taxon>Eukaryota</taxon>
        <taxon>Metazoa</taxon>
        <taxon>Chordata</taxon>
        <taxon>Craniata</taxon>
        <taxon>Vertebrata</taxon>
        <taxon>Euteleostomi</taxon>
        <taxon>Actinopterygii</taxon>
        <taxon>Neopterygii</taxon>
        <taxon>Teleostei</taxon>
        <taxon>Neoteleostei</taxon>
        <taxon>Acanthomorphata</taxon>
        <taxon>Eupercaria</taxon>
        <taxon>Perciformes</taxon>
        <taxon>Notothenioidei</taxon>
        <taxon>Channichthyidae</taxon>
        <taxon>Champsocephalus</taxon>
    </lineage>
</organism>
<dbReference type="AlphaFoldDB" id="A0AAN8GJA8"/>
<keyword evidence="1" id="KW-1133">Transmembrane helix</keyword>
<evidence type="ECO:0000313" key="2">
    <source>
        <dbReference type="EMBL" id="KAK5881224.1"/>
    </source>
</evidence>
<keyword evidence="1" id="KW-0472">Membrane</keyword>
<feature type="transmembrane region" description="Helical" evidence="1">
    <location>
        <begin position="12"/>
        <end position="32"/>
    </location>
</feature>
<keyword evidence="3" id="KW-1185">Reference proteome</keyword>
<accession>A0AAN8GJA8</accession>
<protein>
    <submittedName>
        <fullName evidence="2">Uncharacterized protein</fullName>
    </submittedName>
</protein>
<proteinExistence type="predicted"/>
<dbReference type="Proteomes" id="UP001335648">
    <property type="component" value="Unassembled WGS sequence"/>
</dbReference>
<sequence>MTPHRHVRTVKASSASGLLTSLVTLLLGLLIAKTLI</sequence>
<keyword evidence="1" id="KW-0812">Transmembrane</keyword>
<dbReference type="EMBL" id="JAULUE010002063">
    <property type="protein sequence ID" value="KAK5881224.1"/>
    <property type="molecule type" value="Genomic_DNA"/>
</dbReference>
<gene>
    <name evidence="2" type="ORF">CesoFtcFv8_022047</name>
</gene>
<name>A0AAN8GJA8_9TELE</name>